<sequence>MEQLRRRRSGEPLFVPVAKAVRKPPKRPKVIRRPRPDDYSEDDEDEFILKRISGTPSTTDITSLRLPATNGSTCAGCGSSSHRLNICMKASQSDGLMKGCPRCNTLDHSLTDCPDTKHDLAMQLECIQMRANMPFFQPTQEWVDVVRAAVADGHKPLNNFPWTVKFTKKMYNAIEALHQDLDKVGINRRVGLPIDPSTKDWETIQRNFSLGDLALGGARRLQLIEQWT</sequence>
<dbReference type="Gene3D" id="4.10.60.10">
    <property type="entry name" value="Zinc finger, CCHC-type"/>
    <property type="match status" value="1"/>
</dbReference>
<reference evidence="2 3" key="1">
    <citation type="submission" date="2020-05" db="EMBL/GenBank/DDBJ databases">
        <title>Identification and distribution of gene clusters putatively required for synthesis of sphingolipid metabolism inhibitors in phylogenetically diverse species of the filamentous fungus Fusarium.</title>
        <authorList>
            <person name="Kim H.-S."/>
            <person name="Busman M."/>
            <person name="Brown D.W."/>
            <person name="Divon H."/>
            <person name="Uhlig S."/>
            <person name="Proctor R.H."/>
        </authorList>
    </citation>
    <scope>NUCLEOTIDE SEQUENCE [LARGE SCALE GENOMIC DNA]</scope>
    <source>
        <strain evidence="2 3">NRRL 25311</strain>
    </source>
</reference>
<dbReference type="GO" id="GO:0003676">
    <property type="term" value="F:nucleic acid binding"/>
    <property type="evidence" value="ECO:0007669"/>
    <property type="project" value="InterPro"/>
</dbReference>
<accession>A0A8H5XAZ1</accession>
<gene>
    <name evidence="2" type="ORF">FDENT_5194</name>
</gene>
<organism evidence="2 3">
    <name type="scientific">Fusarium denticulatum</name>
    <dbReference type="NCBI Taxonomy" id="48507"/>
    <lineage>
        <taxon>Eukaryota</taxon>
        <taxon>Fungi</taxon>
        <taxon>Dikarya</taxon>
        <taxon>Ascomycota</taxon>
        <taxon>Pezizomycotina</taxon>
        <taxon>Sordariomycetes</taxon>
        <taxon>Hypocreomycetidae</taxon>
        <taxon>Hypocreales</taxon>
        <taxon>Nectriaceae</taxon>
        <taxon>Fusarium</taxon>
        <taxon>Fusarium fujikuroi species complex</taxon>
    </lineage>
</organism>
<feature type="compositionally biased region" description="Basic residues" evidence="1">
    <location>
        <begin position="20"/>
        <end position="33"/>
    </location>
</feature>
<protein>
    <submittedName>
        <fullName evidence="2">Uncharacterized protein</fullName>
    </submittedName>
</protein>
<dbReference type="GO" id="GO:0008270">
    <property type="term" value="F:zinc ion binding"/>
    <property type="evidence" value="ECO:0007669"/>
    <property type="project" value="InterPro"/>
</dbReference>
<keyword evidence="3" id="KW-1185">Reference proteome</keyword>
<dbReference type="AlphaFoldDB" id="A0A8H5XAZ1"/>
<evidence type="ECO:0000313" key="2">
    <source>
        <dbReference type="EMBL" id="KAF5687904.1"/>
    </source>
</evidence>
<feature type="region of interest" description="Disordered" evidence="1">
    <location>
        <begin position="20"/>
        <end position="44"/>
    </location>
</feature>
<dbReference type="InterPro" id="IPR036875">
    <property type="entry name" value="Znf_CCHC_sf"/>
</dbReference>
<dbReference type="Proteomes" id="UP000562682">
    <property type="component" value="Unassembled WGS sequence"/>
</dbReference>
<dbReference type="SUPFAM" id="SSF57756">
    <property type="entry name" value="Retrovirus zinc finger-like domains"/>
    <property type="match status" value="1"/>
</dbReference>
<name>A0A8H5XAZ1_9HYPO</name>
<proteinExistence type="predicted"/>
<comment type="caution">
    <text evidence="2">The sequence shown here is derived from an EMBL/GenBank/DDBJ whole genome shotgun (WGS) entry which is preliminary data.</text>
</comment>
<evidence type="ECO:0000313" key="3">
    <source>
        <dbReference type="Proteomes" id="UP000562682"/>
    </source>
</evidence>
<dbReference type="EMBL" id="JAAOAK010000127">
    <property type="protein sequence ID" value="KAF5687904.1"/>
    <property type="molecule type" value="Genomic_DNA"/>
</dbReference>
<evidence type="ECO:0000256" key="1">
    <source>
        <dbReference type="SAM" id="MobiDB-lite"/>
    </source>
</evidence>